<reference evidence="1 2" key="2">
    <citation type="journal article" date="2022" name="Mol. Biol. Evol.">
        <title>Comparative Genomics Reveals Insights into the Divergent Evolution of Astigmatic Mites and Household Pest Adaptations.</title>
        <authorList>
            <person name="Xiong Q."/>
            <person name="Wan A.T."/>
            <person name="Liu X."/>
            <person name="Fung C.S."/>
            <person name="Xiao X."/>
            <person name="Malainual N."/>
            <person name="Hou J."/>
            <person name="Wang L."/>
            <person name="Wang M."/>
            <person name="Yang K.Y."/>
            <person name="Cui Y."/>
            <person name="Leung E.L."/>
            <person name="Nong W."/>
            <person name="Shin S.K."/>
            <person name="Au S.W."/>
            <person name="Jeong K.Y."/>
            <person name="Chew F.T."/>
            <person name="Hui J.H."/>
            <person name="Leung T.F."/>
            <person name="Tungtrongchitr A."/>
            <person name="Zhong N."/>
            <person name="Liu Z."/>
            <person name="Tsui S.K."/>
        </authorList>
    </citation>
    <scope>NUCLEOTIDE SEQUENCE [LARGE SCALE GENOMIC DNA]</scope>
    <source>
        <strain evidence="1">Derp</strain>
    </source>
</reference>
<accession>A0ABQ8J1J5</accession>
<keyword evidence="2" id="KW-1185">Reference proteome</keyword>
<dbReference type="EMBL" id="NJHN03000094">
    <property type="protein sequence ID" value="KAH9416387.1"/>
    <property type="molecule type" value="Genomic_DNA"/>
</dbReference>
<organism evidence="1 2">
    <name type="scientific">Dermatophagoides pteronyssinus</name>
    <name type="common">European house dust mite</name>
    <dbReference type="NCBI Taxonomy" id="6956"/>
    <lineage>
        <taxon>Eukaryota</taxon>
        <taxon>Metazoa</taxon>
        <taxon>Ecdysozoa</taxon>
        <taxon>Arthropoda</taxon>
        <taxon>Chelicerata</taxon>
        <taxon>Arachnida</taxon>
        <taxon>Acari</taxon>
        <taxon>Acariformes</taxon>
        <taxon>Sarcoptiformes</taxon>
        <taxon>Astigmata</taxon>
        <taxon>Psoroptidia</taxon>
        <taxon>Analgoidea</taxon>
        <taxon>Pyroglyphidae</taxon>
        <taxon>Dermatophagoidinae</taxon>
        <taxon>Dermatophagoides</taxon>
    </lineage>
</organism>
<proteinExistence type="predicted"/>
<reference evidence="1 2" key="1">
    <citation type="journal article" date="2018" name="J. Allergy Clin. Immunol.">
        <title>High-quality assembly of Dermatophagoides pteronyssinus genome and transcriptome reveals a wide range of novel allergens.</title>
        <authorList>
            <person name="Liu X.Y."/>
            <person name="Yang K.Y."/>
            <person name="Wang M.Q."/>
            <person name="Kwok J.S."/>
            <person name="Zeng X."/>
            <person name="Yang Z."/>
            <person name="Xiao X.J."/>
            <person name="Lau C.P."/>
            <person name="Li Y."/>
            <person name="Huang Z.M."/>
            <person name="Ba J.G."/>
            <person name="Yim A.K."/>
            <person name="Ouyang C.Y."/>
            <person name="Ngai S.M."/>
            <person name="Chan T.F."/>
            <person name="Leung E.L."/>
            <person name="Liu L."/>
            <person name="Liu Z.G."/>
            <person name="Tsui S.K."/>
        </authorList>
    </citation>
    <scope>NUCLEOTIDE SEQUENCE [LARGE SCALE GENOMIC DNA]</scope>
    <source>
        <strain evidence="1">Derp</strain>
    </source>
</reference>
<evidence type="ECO:0000313" key="2">
    <source>
        <dbReference type="Proteomes" id="UP000887458"/>
    </source>
</evidence>
<sequence length="144" mass="16801">MSSLSIKENLNLIQVNAIKIDNNYTLLRADPFDIGTLEYRNKTEEYCFSKYTGTEYVVYQEKTGCSSEITFHPINEHQTPFHSNGCKKSMKAAKNQWKRYKCVRRDKVTAEEIVQIKMDNQYVYSITVILKTLPLMESPMSVKR</sequence>
<comment type="caution">
    <text evidence="1">The sequence shown here is derived from an EMBL/GenBank/DDBJ whole genome shotgun (WGS) entry which is preliminary data.</text>
</comment>
<evidence type="ECO:0008006" key="3">
    <source>
        <dbReference type="Google" id="ProtNLM"/>
    </source>
</evidence>
<evidence type="ECO:0000313" key="1">
    <source>
        <dbReference type="EMBL" id="KAH9416387.1"/>
    </source>
</evidence>
<dbReference type="Proteomes" id="UP000887458">
    <property type="component" value="Unassembled WGS sequence"/>
</dbReference>
<name>A0ABQ8J1J5_DERPT</name>
<protein>
    <recommendedName>
        <fullName evidence="3">FLYWCH-type domain-containing protein</fullName>
    </recommendedName>
</protein>
<gene>
    <name evidence="1" type="ORF">DERP_015417</name>
</gene>